<name>B6INU5_RHOCS</name>
<dbReference type="InterPro" id="IPR002347">
    <property type="entry name" value="SDR_fam"/>
</dbReference>
<dbReference type="KEGG" id="rce:RC1_1883"/>
<gene>
    <name evidence="5" type="ordered locus">RC1_1883</name>
</gene>
<evidence type="ECO:0000256" key="3">
    <source>
        <dbReference type="RuleBase" id="RU000363"/>
    </source>
</evidence>
<dbReference type="Gene3D" id="3.40.50.720">
    <property type="entry name" value="NAD(P)-binding Rossmann-like Domain"/>
    <property type="match status" value="1"/>
</dbReference>
<comment type="similarity">
    <text evidence="1 3">Belongs to the short-chain dehydrogenases/reductases (SDR) family.</text>
</comment>
<dbReference type="STRING" id="414684.RC1_1883"/>
<dbReference type="OrthoDB" id="9786360at2"/>
<dbReference type="EMBL" id="CP000613">
    <property type="protein sequence ID" value="ACI99279.1"/>
    <property type="molecule type" value="Genomic_DNA"/>
</dbReference>
<dbReference type="InterPro" id="IPR036291">
    <property type="entry name" value="NAD(P)-bd_dom_sf"/>
</dbReference>
<feature type="chain" id="PRO_5002846702" evidence="4">
    <location>
        <begin position="24"/>
        <end position="267"/>
    </location>
</feature>
<dbReference type="Proteomes" id="UP000001591">
    <property type="component" value="Chromosome"/>
</dbReference>
<evidence type="ECO:0000313" key="5">
    <source>
        <dbReference type="EMBL" id="ACI99279.1"/>
    </source>
</evidence>
<protein>
    <submittedName>
        <fullName evidence="5">Oxidoreductase, short chain dehydrogenase</fullName>
    </submittedName>
</protein>
<dbReference type="PRINTS" id="PR00080">
    <property type="entry name" value="SDRFAMILY"/>
</dbReference>
<dbReference type="NCBIfam" id="NF006597">
    <property type="entry name" value="PRK09134.1"/>
    <property type="match status" value="1"/>
</dbReference>
<organism evidence="5 6">
    <name type="scientific">Rhodospirillum centenum (strain ATCC 51521 / SW)</name>
    <dbReference type="NCBI Taxonomy" id="414684"/>
    <lineage>
        <taxon>Bacteria</taxon>
        <taxon>Pseudomonadati</taxon>
        <taxon>Pseudomonadota</taxon>
        <taxon>Alphaproteobacteria</taxon>
        <taxon>Rhodospirillales</taxon>
        <taxon>Rhodospirillaceae</taxon>
        <taxon>Rhodospirillum</taxon>
    </lineage>
</organism>
<evidence type="ECO:0000256" key="4">
    <source>
        <dbReference type="SAM" id="SignalP"/>
    </source>
</evidence>
<accession>B6INU5</accession>
<dbReference type="SUPFAM" id="SSF51735">
    <property type="entry name" value="NAD(P)-binding Rossmann-fold domains"/>
    <property type="match status" value="1"/>
</dbReference>
<dbReference type="InterPro" id="IPR020904">
    <property type="entry name" value="Sc_DH/Rdtase_CS"/>
</dbReference>
<dbReference type="eggNOG" id="COG1028">
    <property type="taxonomic scope" value="Bacteria"/>
</dbReference>
<feature type="signal peptide" evidence="4">
    <location>
        <begin position="1"/>
        <end position="23"/>
    </location>
</feature>
<evidence type="ECO:0000313" key="6">
    <source>
        <dbReference type="Proteomes" id="UP000001591"/>
    </source>
</evidence>
<dbReference type="HOGENOM" id="CLU_010194_1_3_5"/>
<proteinExistence type="inferred from homology"/>
<dbReference type="PANTHER" id="PTHR43639">
    <property type="entry name" value="OXIDOREDUCTASE, SHORT-CHAIN DEHYDROGENASE/REDUCTASE FAMILY (AFU_ORTHOLOGUE AFUA_5G02870)"/>
    <property type="match status" value="1"/>
</dbReference>
<dbReference type="GO" id="GO:0016491">
    <property type="term" value="F:oxidoreductase activity"/>
    <property type="evidence" value="ECO:0007669"/>
    <property type="project" value="UniProtKB-KW"/>
</dbReference>
<dbReference type="PRINTS" id="PR00081">
    <property type="entry name" value="GDHRDH"/>
</dbReference>
<keyword evidence="4" id="KW-0732">Signal</keyword>
<evidence type="ECO:0000256" key="2">
    <source>
        <dbReference type="ARBA" id="ARBA00023002"/>
    </source>
</evidence>
<keyword evidence="2" id="KW-0560">Oxidoreductase</keyword>
<dbReference type="AlphaFoldDB" id="B6INU5"/>
<keyword evidence="6" id="KW-1185">Reference proteome</keyword>
<reference evidence="5 6" key="1">
    <citation type="journal article" date="2010" name="BMC Genomics">
        <title>Metabolic flexibility revealed in the genome of the cyst-forming alpha-1 proteobacterium Rhodospirillum centenum.</title>
        <authorList>
            <person name="Lu Y.K."/>
            <person name="Marden J."/>
            <person name="Han M."/>
            <person name="Swingley W.D."/>
            <person name="Mastrian S.D."/>
            <person name="Chowdhury S.R."/>
            <person name="Hao J."/>
            <person name="Helmy T."/>
            <person name="Kim S."/>
            <person name="Kurdoglu A.A."/>
            <person name="Matthies H.J."/>
            <person name="Rollo D."/>
            <person name="Stothard P."/>
            <person name="Blankenship R.E."/>
            <person name="Bauer C.E."/>
            <person name="Touchman J.W."/>
        </authorList>
    </citation>
    <scope>NUCLEOTIDE SEQUENCE [LARGE SCALE GENOMIC DNA]</scope>
    <source>
        <strain evidence="6">ATCC 51521 / SW</strain>
    </source>
</reference>
<dbReference type="PROSITE" id="PS00061">
    <property type="entry name" value="ADH_SHORT"/>
    <property type="match status" value="1"/>
</dbReference>
<sequence>MPVMAKKAVLVTGAAMGVGAAIAEDLGADGWNVGVHYFTQKDLADQVVANIRRNGGTAHALQANLASEADTAGLIPQAFQTLGALTLLINAASVFEDDTALTATRRCWDRHMETNLRAPFVLIQQFARQLSETESGCVINVLDQRVLNLTPHYLSYTVSKAGLWTLTRTLALALAPRIRVNGIGPGQEFRPAREPDAKGAAMAAAPPLDPDEHARSLPLRRRVGVEEVCRAVHFILETPSLTGQMLALDAGEHMGWALPTSVLPGGS</sequence>
<evidence type="ECO:0000256" key="1">
    <source>
        <dbReference type="ARBA" id="ARBA00006484"/>
    </source>
</evidence>
<dbReference type="PANTHER" id="PTHR43639:SF1">
    <property type="entry name" value="SHORT-CHAIN DEHYDROGENASE_REDUCTASE FAMILY PROTEIN"/>
    <property type="match status" value="1"/>
</dbReference>
<dbReference type="Pfam" id="PF00106">
    <property type="entry name" value="adh_short"/>
    <property type="match status" value="1"/>
</dbReference>